<dbReference type="SMART" id="SM00072">
    <property type="entry name" value="GuKc"/>
    <property type="match status" value="1"/>
</dbReference>
<dbReference type="InterPro" id="IPR027417">
    <property type="entry name" value="P-loop_NTPase"/>
</dbReference>
<evidence type="ECO:0000313" key="9">
    <source>
        <dbReference type="EMBL" id="CAE7193928.1"/>
    </source>
</evidence>
<dbReference type="EC" id="2.7.4.8" evidence="2"/>
<dbReference type="FunFam" id="3.40.50.300:FF:000776">
    <property type="entry name" value="Guanylate kinase 2"/>
    <property type="match status" value="1"/>
</dbReference>
<keyword evidence="5" id="KW-0547">Nucleotide-binding</keyword>
<dbReference type="PROSITE" id="PS50052">
    <property type="entry name" value="GUANYLATE_KINASE_2"/>
    <property type="match status" value="1"/>
</dbReference>
<name>A0A6S6W8S6_9PLEO</name>
<protein>
    <recommendedName>
        <fullName evidence="3">Guanylate kinase</fullName>
        <ecNumber evidence="2">2.7.4.8</ecNumber>
    </recommendedName>
    <alternativeName>
        <fullName evidence="8">GMP kinase</fullName>
    </alternativeName>
</protein>
<dbReference type="CDD" id="cd00071">
    <property type="entry name" value="GMPK"/>
    <property type="match status" value="1"/>
</dbReference>
<evidence type="ECO:0000256" key="5">
    <source>
        <dbReference type="ARBA" id="ARBA00022741"/>
    </source>
</evidence>
<sequence>MENEKCKGAFCGSMRSVQTRKRDVTRPGHHPTWCPTKHHQRPLAASFTANHTPQRPAATKSGEDAIKSLKVVYESITSPTHKLNTTRTFTHHTSKMAPTDPVTVSKDALASHQPIVISGPSGAGKSTILSRLFEEYPGKFGFSISHTTRGPRGTEQNGKEYYFVTKDEFQDLIEKKGFVEHAQFGGNYYGTSVKAVNDIAEKGQICILDIEMEGVKQVANHPTFPRPRFLFLQPPSMEILEKRLRSRATDKEEAILKRLNQAKVEMEFAHSGQAPHDKIVINDDLEKAYKEVKEFIVGTEA</sequence>
<dbReference type="PANTHER" id="PTHR23117:SF13">
    <property type="entry name" value="GUANYLATE KINASE"/>
    <property type="match status" value="1"/>
</dbReference>
<evidence type="ECO:0000256" key="4">
    <source>
        <dbReference type="ARBA" id="ARBA00022679"/>
    </source>
</evidence>
<reference evidence="9" key="1">
    <citation type="submission" date="2021-02" db="EMBL/GenBank/DDBJ databases">
        <authorList>
            <person name="Syme A R."/>
            <person name="Syme A R."/>
            <person name="Moolhuijzen P."/>
        </authorList>
    </citation>
    <scope>NUCLEOTIDE SEQUENCE</scope>
    <source>
        <strain evidence="9">W1-1</strain>
    </source>
</reference>
<dbReference type="InterPro" id="IPR008144">
    <property type="entry name" value="Guanylate_kin-like_dom"/>
</dbReference>
<evidence type="ECO:0000256" key="1">
    <source>
        <dbReference type="ARBA" id="ARBA00005790"/>
    </source>
</evidence>
<evidence type="ECO:0000256" key="6">
    <source>
        <dbReference type="ARBA" id="ARBA00022777"/>
    </source>
</evidence>
<keyword evidence="4" id="KW-0808">Transferase</keyword>
<proteinExistence type="inferred from homology"/>
<organism evidence="9 10">
    <name type="scientific">Pyrenophora teres f. teres</name>
    <dbReference type="NCBI Taxonomy" id="97479"/>
    <lineage>
        <taxon>Eukaryota</taxon>
        <taxon>Fungi</taxon>
        <taxon>Dikarya</taxon>
        <taxon>Ascomycota</taxon>
        <taxon>Pezizomycotina</taxon>
        <taxon>Dothideomycetes</taxon>
        <taxon>Pleosporomycetidae</taxon>
        <taxon>Pleosporales</taxon>
        <taxon>Pleosporineae</taxon>
        <taxon>Pleosporaceae</taxon>
        <taxon>Pyrenophora</taxon>
    </lineage>
</organism>
<evidence type="ECO:0000256" key="8">
    <source>
        <dbReference type="ARBA" id="ARBA00030128"/>
    </source>
</evidence>
<dbReference type="GO" id="GO:0005829">
    <property type="term" value="C:cytosol"/>
    <property type="evidence" value="ECO:0007669"/>
    <property type="project" value="TreeGrafter"/>
</dbReference>
<evidence type="ECO:0000256" key="3">
    <source>
        <dbReference type="ARBA" id="ARBA00016296"/>
    </source>
</evidence>
<dbReference type="GO" id="GO:0004385">
    <property type="term" value="F:GMP kinase activity"/>
    <property type="evidence" value="ECO:0007669"/>
    <property type="project" value="UniProtKB-EC"/>
</dbReference>
<keyword evidence="6 9" id="KW-0418">Kinase</keyword>
<dbReference type="InterPro" id="IPR008145">
    <property type="entry name" value="GK/Ca_channel_bsu"/>
</dbReference>
<accession>A0A6S6W8S6</accession>
<dbReference type="AlphaFoldDB" id="A0A6S6W8S6"/>
<comment type="similarity">
    <text evidence="1">Belongs to the guanylate kinase family.</text>
</comment>
<dbReference type="SUPFAM" id="SSF52540">
    <property type="entry name" value="P-loop containing nucleoside triphosphate hydrolases"/>
    <property type="match status" value="1"/>
</dbReference>
<evidence type="ECO:0000256" key="2">
    <source>
        <dbReference type="ARBA" id="ARBA00012961"/>
    </source>
</evidence>
<evidence type="ECO:0000256" key="7">
    <source>
        <dbReference type="ARBA" id="ARBA00022840"/>
    </source>
</evidence>
<dbReference type="InterPro" id="IPR017665">
    <property type="entry name" value="Guanylate_kinase"/>
</dbReference>
<dbReference type="PANTHER" id="PTHR23117">
    <property type="entry name" value="GUANYLATE KINASE-RELATED"/>
    <property type="match status" value="1"/>
</dbReference>
<dbReference type="Pfam" id="PF00625">
    <property type="entry name" value="Guanylate_kin"/>
    <property type="match status" value="1"/>
</dbReference>
<keyword evidence="7" id="KW-0067">ATP-binding</keyword>
<dbReference type="EMBL" id="HG992983">
    <property type="protein sequence ID" value="CAE7193928.1"/>
    <property type="molecule type" value="Genomic_DNA"/>
</dbReference>
<dbReference type="Gene3D" id="3.40.50.300">
    <property type="entry name" value="P-loop containing nucleotide triphosphate hydrolases"/>
    <property type="match status" value="1"/>
</dbReference>
<dbReference type="Proteomes" id="UP000472372">
    <property type="component" value="Chromosome 7"/>
</dbReference>
<dbReference type="NCBIfam" id="TIGR03263">
    <property type="entry name" value="guanyl_kin"/>
    <property type="match status" value="1"/>
</dbReference>
<dbReference type="InterPro" id="IPR020590">
    <property type="entry name" value="Guanylate_kinase_CS"/>
</dbReference>
<dbReference type="PROSITE" id="PS00856">
    <property type="entry name" value="GUANYLATE_KINASE_1"/>
    <property type="match status" value="1"/>
</dbReference>
<dbReference type="GO" id="GO:0005524">
    <property type="term" value="F:ATP binding"/>
    <property type="evidence" value="ECO:0007669"/>
    <property type="project" value="UniProtKB-KW"/>
</dbReference>
<evidence type="ECO:0000313" key="10">
    <source>
        <dbReference type="Proteomes" id="UP000472372"/>
    </source>
</evidence>
<gene>
    <name evidence="9" type="ORF">PTTW11_07853</name>
</gene>